<gene>
    <name evidence="2" type="ORF">U6N30_08025</name>
</gene>
<keyword evidence="3" id="KW-1185">Reference proteome</keyword>
<feature type="transmembrane region" description="Helical" evidence="1">
    <location>
        <begin position="58"/>
        <end position="78"/>
    </location>
</feature>
<evidence type="ECO:0000256" key="1">
    <source>
        <dbReference type="SAM" id="Phobius"/>
    </source>
</evidence>
<sequence>MTLGLLYVPVAGALEWTTPLVLVGLASGAALVARSLLAPRGAVIPLRGLRRLAGEVDVVGSTLAVVALGSLVWAFAAADPATEIVAHGPLLLPVALAAAVAFVWHERRTEEPVLPLQALRPVGAWGRCWSTSWWVPPWSRRWSTSRSSRVPRRRRGTSSARRSCCSGC</sequence>
<dbReference type="Proteomes" id="UP001324287">
    <property type="component" value="Chromosome"/>
</dbReference>
<keyword evidence="1" id="KW-0472">Membrane</keyword>
<feature type="transmembrane region" description="Helical" evidence="1">
    <location>
        <begin position="20"/>
        <end position="37"/>
    </location>
</feature>
<accession>A0ABZ1B416</accession>
<dbReference type="EMBL" id="CP141261">
    <property type="protein sequence ID" value="WRL65531.1"/>
    <property type="molecule type" value="Genomic_DNA"/>
</dbReference>
<protein>
    <submittedName>
        <fullName evidence="2">Uncharacterized protein</fullName>
    </submittedName>
</protein>
<organism evidence="2 3">
    <name type="scientific">Blastococcus brunescens</name>
    <dbReference type="NCBI Taxonomy" id="1564165"/>
    <lineage>
        <taxon>Bacteria</taxon>
        <taxon>Bacillati</taxon>
        <taxon>Actinomycetota</taxon>
        <taxon>Actinomycetes</taxon>
        <taxon>Geodermatophilales</taxon>
        <taxon>Geodermatophilaceae</taxon>
        <taxon>Blastococcus</taxon>
    </lineage>
</organism>
<name>A0ABZ1B416_9ACTN</name>
<proteinExistence type="predicted"/>
<dbReference type="RefSeq" id="WP_324276850.1">
    <property type="nucleotide sequence ID" value="NZ_CP141261.1"/>
</dbReference>
<reference evidence="2 3" key="1">
    <citation type="submission" date="2023-12" db="EMBL/GenBank/DDBJ databases">
        <title>Blastococcus brunescens sp. nov., an actonobacterium isolated from sandstone collected in sahara desert.</title>
        <authorList>
            <person name="Gtari M."/>
            <person name="Ghodhbane F."/>
        </authorList>
    </citation>
    <scope>NUCLEOTIDE SEQUENCE [LARGE SCALE GENOMIC DNA]</scope>
    <source>
        <strain evidence="2 3">BMG 8361</strain>
    </source>
</reference>
<feature type="transmembrane region" description="Helical" evidence="1">
    <location>
        <begin position="84"/>
        <end position="104"/>
    </location>
</feature>
<keyword evidence="1" id="KW-1133">Transmembrane helix</keyword>
<evidence type="ECO:0000313" key="3">
    <source>
        <dbReference type="Proteomes" id="UP001324287"/>
    </source>
</evidence>
<evidence type="ECO:0000313" key="2">
    <source>
        <dbReference type="EMBL" id="WRL65531.1"/>
    </source>
</evidence>
<keyword evidence="1" id="KW-0812">Transmembrane</keyword>